<evidence type="ECO:0000313" key="2">
    <source>
        <dbReference type="Proteomes" id="UP001295684"/>
    </source>
</evidence>
<comment type="caution">
    <text evidence="1">The sequence shown here is derived from an EMBL/GenBank/DDBJ whole genome shotgun (WGS) entry which is preliminary data.</text>
</comment>
<proteinExistence type="predicted"/>
<keyword evidence="2" id="KW-1185">Reference proteome</keyword>
<evidence type="ECO:0000313" key="1">
    <source>
        <dbReference type="EMBL" id="CAI2371788.1"/>
    </source>
</evidence>
<name>A0AAD1XGF0_EUPCR</name>
<dbReference type="AlphaFoldDB" id="A0AAD1XGF0"/>
<sequence>MSFSKPKEDLLENYISSCSPQRNIASIDTNNESSTYFKTEERFSYHGNYQNFTTELNEVVPHDELSMSFNNFELPMFSFPPNQKYPFNFEEDREILMNQGSSFYKFNANEAKKSNLTYADASNESFEETESHKTCSKSQNISEITDKPIESKPNDNLEELLNGLTSVPHYKDHRFSTRRDVINKTIFRIMKRFFVMKFKEAFPKMKLKSTSLKEFTDASDSFLSSVEELAPIRSQLKYFIVQMLSTKLASNFEVSEELKESLKLLDTCLYSYSDKALRKIFSDSLSTSLFNYFFKYGQKFYKDQKNVKKNEVEYVKMLNNLHMSFNSSISI</sequence>
<protein>
    <submittedName>
        <fullName evidence="1">Uncharacterized protein</fullName>
    </submittedName>
</protein>
<dbReference type="EMBL" id="CAMPGE010013046">
    <property type="protein sequence ID" value="CAI2371788.1"/>
    <property type="molecule type" value="Genomic_DNA"/>
</dbReference>
<gene>
    <name evidence="1" type="ORF">ECRASSUSDP1_LOCUS13113</name>
</gene>
<organism evidence="1 2">
    <name type="scientific">Euplotes crassus</name>
    <dbReference type="NCBI Taxonomy" id="5936"/>
    <lineage>
        <taxon>Eukaryota</taxon>
        <taxon>Sar</taxon>
        <taxon>Alveolata</taxon>
        <taxon>Ciliophora</taxon>
        <taxon>Intramacronucleata</taxon>
        <taxon>Spirotrichea</taxon>
        <taxon>Hypotrichia</taxon>
        <taxon>Euplotida</taxon>
        <taxon>Euplotidae</taxon>
        <taxon>Moneuplotes</taxon>
    </lineage>
</organism>
<reference evidence="1" key="1">
    <citation type="submission" date="2023-07" db="EMBL/GenBank/DDBJ databases">
        <authorList>
            <consortium name="AG Swart"/>
            <person name="Singh M."/>
            <person name="Singh A."/>
            <person name="Seah K."/>
            <person name="Emmerich C."/>
        </authorList>
    </citation>
    <scope>NUCLEOTIDE SEQUENCE</scope>
    <source>
        <strain evidence="1">DP1</strain>
    </source>
</reference>
<accession>A0AAD1XGF0</accession>
<dbReference type="Proteomes" id="UP001295684">
    <property type="component" value="Unassembled WGS sequence"/>
</dbReference>